<keyword evidence="2" id="KW-0812">Transmembrane</keyword>
<protein>
    <submittedName>
        <fullName evidence="3">Receptor-type adenylate cyclase, putative</fullName>
    </submittedName>
</protein>
<dbReference type="Gene3D" id="3.30.70.1230">
    <property type="entry name" value="Nucleotide cyclase"/>
    <property type="match status" value="1"/>
</dbReference>
<gene>
    <name evidence="3" type="ORF">BSAL_64545</name>
</gene>
<accession>A0A0S4ISL9</accession>
<dbReference type="PROSITE" id="PS51257">
    <property type="entry name" value="PROKAR_LIPOPROTEIN"/>
    <property type="match status" value="1"/>
</dbReference>
<evidence type="ECO:0000313" key="4">
    <source>
        <dbReference type="Proteomes" id="UP000051952"/>
    </source>
</evidence>
<keyword evidence="3" id="KW-0675">Receptor</keyword>
<dbReference type="InterPro" id="IPR051530">
    <property type="entry name" value="mGluR/GABA-B-like"/>
</dbReference>
<keyword evidence="4" id="KW-1185">Reference proteome</keyword>
<dbReference type="InterPro" id="IPR029787">
    <property type="entry name" value="Nucleotide_cyclase"/>
</dbReference>
<dbReference type="EMBL" id="CYKH01000376">
    <property type="protein sequence ID" value="CUF65725.1"/>
    <property type="molecule type" value="Genomic_DNA"/>
</dbReference>
<dbReference type="SMART" id="SM01411">
    <property type="entry name" value="Ephrin_rec_like"/>
    <property type="match status" value="1"/>
</dbReference>
<organism evidence="3 4">
    <name type="scientific">Bodo saltans</name>
    <name type="common">Flagellated protozoan</name>
    <dbReference type="NCBI Taxonomy" id="75058"/>
    <lineage>
        <taxon>Eukaryota</taxon>
        <taxon>Discoba</taxon>
        <taxon>Euglenozoa</taxon>
        <taxon>Kinetoplastea</taxon>
        <taxon>Metakinetoplastina</taxon>
        <taxon>Eubodonida</taxon>
        <taxon>Bodonidae</taxon>
        <taxon>Bodo</taxon>
    </lineage>
</organism>
<dbReference type="Gene3D" id="3.40.50.2300">
    <property type="match status" value="2"/>
</dbReference>
<feature type="transmembrane region" description="Helical" evidence="2">
    <location>
        <begin position="437"/>
        <end position="462"/>
    </location>
</feature>
<dbReference type="Proteomes" id="UP000051952">
    <property type="component" value="Unassembled WGS sequence"/>
</dbReference>
<dbReference type="PANTHER" id="PTHR46924">
    <property type="entry name" value="METABOTROPIC GLUTAMATE RECEPTOR-LIKE PROTEIN C-RELATED-RELATED"/>
    <property type="match status" value="1"/>
</dbReference>
<feature type="region of interest" description="Disordered" evidence="1">
    <location>
        <begin position="755"/>
        <end position="780"/>
    </location>
</feature>
<dbReference type="SUPFAM" id="SSF55073">
    <property type="entry name" value="Nucleotide cyclase"/>
    <property type="match status" value="1"/>
</dbReference>
<proteinExistence type="predicted"/>
<dbReference type="AlphaFoldDB" id="A0A0S4ISL9"/>
<evidence type="ECO:0000256" key="1">
    <source>
        <dbReference type="SAM" id="MobiDB-lite"/>
    </source>
</evidence>
<name>A0A0S4ISL9_BODSA</name>
<sequence length="901" mass="97700">MGKSHSPYFVCRRLQAVVLMFALLVPVTLATFTSCYLYRNDVSDLTFTYNFNVARIAAHARLIQDLSIDLKSNAYPNFDQSRNVTASFESLVNDDRCNLIVATSPTMLTLVADTFAVRYPNVMFVARVSDDLPDDFPPNFSYFTVSMFQGLFRAGAVASQYVTGGSGSCIGFIATRLTRSWEPNSFYAGMSWANRTSSVALLAVSLEDDTSAEAETMAADLLVAKGCEVIVSVTSNNVLPTYIANAYPDVSTIGHAADSALTAGDSVLSSVYSDLQYFFYNMTIDAINATMPASYLLNMSTEVVLAELSPRSSVSLVSVAEAVKRYADAHDVSCLSFVDRYGVAHSNECVNSLNRDQYPFLNSQITFMPAFRSPLLCGAGYYASYDVSTLALTCNVCPANTYTSRAGLESCLPCETGLAAPVGSSGCSVPSNSSFELLLIIPIVIGSLAVVIVSGAIIASLFRVRVASSLDPRNAPPGPQVAMAMLGVDGARSDRQWRHSLTNMCDVYDQLAAIVSSVANDHKGYIFLSVGDVFMLAMNEPTDLVQLLGHVQERATRASWPCAIRLKMALHYGTPNIGESQSRKVAGGDDDKRKTYTGAEVDVLRSIWKKEIAETYDVVLSGKARENLEAKGLGGVNGESAILYELQEPLAFTSDDGDFSLHTSDLRFIVRQQHHQGDGDTSVSSMTNPLSVAMPQFDATTNTTGENDARFFFVSLHTSDLRFIMRQQHHQGDGDTSASSMTNPLSVAMPQLDATTNTTGENDARSGATPSETSETVDDDLTRLVTPSAISKEELDALRSLGVDLLQKFIRVFSFDDQVSIVTAISKKLHVQSPQIPEMKTSAKKSFNVLRNSLRQICSQLLLSMDEMELHSWLDGVAAHINNDGRLAGEDTQAVRAPALS</sequence>
<reference evidence="4" key="1">
    <citation type="submission" date="2015-09" db="EMBL/GenBank/DDBJ databases">
        <authorList>
            <consortium name="Pathogen Informatics"/>
        </authorList>
    </citation>
    <scope>NUCLEOTIDE SEQUENCE [LARGE SCALE GENOMIC DNA]</scope>
    <source>
        <strain evidence="4">Lake Konstanz</strain>
    </source>
</reference>
<evidence type="ECO:0000313" key="3">
    <source>
        <dbReference type="EMBL" id="CUF65725.1"/>
    </source>
</evidence>
<evidence type="ECO:0000256" key="2">
    <source>
        <dbReference type="SAM" id="Phobius"/>
    </source>
</evidence>
<keyword evidence="2" id="KW-0472">Membrane</keyword>
<dbReference type="VEuPathDB" id="TriTrypDB:BSAL_64545"/>
<keyword evidence="2" id="KW-1133">Transmembrane helix</keyword>